<evidence type="ECO:0000313" key="1">
    <source>
        <dbReference type="EMBL" id="QHS96317.1"/>
    </source>
</evidence>
<sequence length="117" mass="13620">MQINTSCEMSDDSFEYFNTCKSPLKWISTCLLTSPSHEFPEWGNYKKTFRSHFISISEKRLIINFVKKNIENALTIHKEKYGANISEADIKSTVIWCCQQQPNLCISSQEELIKLFT</sequence>
<dbReference type="EMBL" id="MN739271">
    <property type="protein sequence ID" value="QHS96317.1"/>
    <property type="molecule type" value="Genomic_DNA"/>
</dbReference>
<dbReference type="AlphaFoldDB" id="A0A6C0BVG2"/>
<accession>A0A6C0BVG2</accession>
<name>A0A6C0BVG2_9ZZZZ</name>
<reference evidence="1" key="1">
    <citation type="journal article" date="2020" name="Nature">
        <title>Giant virus diversity and host interactions through global metagenomics.</title>
        <authorList>
            <person name="Schulz F."/>
            <person name="Roux S."/>
            <person name="Paez-Espino D."/>
            <person name="Jungbluth S."/>
            <person name="Walsh D.A."/>
            <person name="Denef V.J."/>
            <person name="McMahon K.D."/>
            <person name="Konstantinidis K.T."/>
            <person name="Eloe-Fadrosh E.A."/>
            <person name="Kyrpides N.C."/>
            <person name="Woyke T."/>
        </authorList>
    </citation>
    <scope>NUCLEOTIDE SEQUENCE</scope>
    <source>
        <strain evidence="1">GVMAG-M-3300020166-18</strain>
    </source>
</reference>
<organism evidence="1">
    <name type="scientific">viral metagenome</name>
    <dbReference type="NCBI Taxonomy" id="1070528"/>
    <lineage>
        <taxon>unclassified sequences</taxon>
        <taxon>metagenomes</taxon>
        <taxon>organismal metagenomes</taxon>
    </lineage>
</organism>
<protein>
    <submittedName>
        <fullName evidence="1">Uncharacterized protein</fullName>
    </submittedName>
</protein>
<proteinExistence type="predicted"/>